<proteinExistence type="predicted"/>
<dbReference type="Proteomes" id="UP000308600">
    <property type="component" value="Unassembled WGS sequence"/>
</dbReference>
<gene>
    <name evidence="1" type="ORF">BDN72DRAFT_836309</name>
</gene>
<accession>A0ACD3B3V2</accession>
<keyword evidence="2" id="KW-1185">Reference proteome</keyword>
<protein>
    <submittedName>
        <fullName evidence="1">Uncharacterized protein</fullName>
    </submittedName>
</protein>
<reference evidence="1 2" key="1">
    <citation type="journal article" date="2019" name="Nat. Ecol. Evol.">
        <title>Megaphylogeny resolves global patterns of mushroom evolution.</title>
        <authorList>
            <person name="Varga T."/>
            <person name="Krizsan K."/>
            <person name="Foldi C."/>
            <person name="Dima B."/>
            <person name="Sanchez-Garcia M."/>
            <person name="Sanchez-Ramirez S."/>
            <person name="Szollosi G.J."/>
            <person name="Szarkandi J.G."/>
            <person name="Papp V."/>
            <person name="Albert L."/>
            <person name="Andreopoulos W."/>
            <person name="Angelini C."/>
            <person name="Antonin V."/>
            <person name="Barry K.W."/>
            <person name="Bougher N.L."/>
            <person name="Buchanan P."/>
            <person name="Buyck B."/>
            <person name="Bense V."/>
            <person name="Catcheside P."/>
            <person name="Chovatia M."/>
            <person name="Cooper J."/>
            <person name="Damon W."/>
            <person name="Desjardin D."/>
            <person name="Finy P."/>
            <person name="Geml J."/>
            <person name="Haridas S."/>
            <person name="Hughes K."/>
            <person name="Justo A."/>
            <person name="Karasinski D."/>
            <person name="Kautmanova I."/>
            <person name="Kiss B."/>
            <person name="Kocsube S."/>
            <person name="Kotiranta H."/>
            <person name="LaButti K.M."/>
            <person name="Lechner B.E."/>
            <person name="Liimatainen K."/>
            <person name="Lipzen A."/>
            <person name="Lukacs Z."/>
            <person name="Mihaltcheva S."/>
            <person name="Morgado L.N."/>
            <person name="Niskanen T."/>
            <person name="Noordeloos M.E."/>
            <person name="Ohm R.A."/>
            <person name="Ortiz-Santana B."/>
            <person name="Ovrebo C."/>
            <person name="Racz N."/>
            <person name="Riley R."/>
            <person name="Savchenko A."/>
            <person name="Shiryaev A."/>
            <person name="Soop K."/>
            <person name="Spirin V."/>
            <person name="Szebenyi C."/>
            <person name="Tomsovsky M."/>
            <person name="Tulloss R.E."/>
            <person name="Uehling J."/>
            <person name="Grigoriev I.V."/>
            <person name="Vagvolgyi C."/>
            <person name="Papp T."/>
            <person name="Martin F.M."/>
            <person name="Miettinen O."/>
            <person name="Hibbett D.S."/>
            <person name="Nagy L.G."/>
        </authorList>
    </citation>
    <scope>NUCLEOTIDE SEQUENCE [LARGE SCALE GENOMIC DNA]</scope>
    <source>
        <strain evidence="1 2">NL-1719</strain>
    </source>
</reference>
<sequence>MMAAHVPSNLPSFILHGLCMEDAYTKLDKEIAQLQERLCSLRTLRNSLAPISKVPTELLSKMFSHTQDRTGSSFPDEVNFDTRFFLSWVCRHWRFTALATPSLWNIISMKNRETPIHMDFAKEFILRSRKSDLSVNLSRPTLEVLNAFVPEMHRVQHLRVLHLQPDLEFDALLIQAAPVLASLELLESSIPVEPMSGVHPQLQSLIVTGLDFVTPSELITPVLTRLHIAKSGYVVDVGYLLGILPSLQNLMELVLVQSFNNDDTTATSPSERICLPELQTLSIVDDKASTMFHFLEGLDLPHTAITLTWPEEVDATGMSMDSFGAKLGEYVANISIPIRHVKLERIFPNFILDFSSTPSQHRYSCRFPTQELDSEDTDFFVGHSFRLDDLETIYTNDVFTSLPWLTKLRSVTLDGESAMEQFLGMCEWRPKKGKKKPFPALKELTICHIKDADLHGLDKVLASRFKAKMGLDKLVFSECPDVDVNKFRDFSKVISNQMLKS</sequence>
<dbReference type="EMBL" id="ML208286">
    <property type="protein sequence ID" value="TFK72342.1"/>
    <property type="molecule type" value="Genomic_DNA"/>
</dbReference>
<name>A0ACD3B3V2_9AGAR</name>
<organism evidence="1 2">
    <name type="scientific">Pluteus cervinus</name>
    <dbReference type="NCBI Taxonomy" id="181527"/>
    <lineage>
        <taxon>Eukaryota</taxon>
        <taxon>Fungi</taxon>
        <taxon>Dikarya</taxon>
        <taxon>Basidiomycota</taxon>
        <taxon>Agaricomycotina</taxon>
        <taxon>Agaricomycetes</taxon>
        <taxon>Agaricomycetidae</taxon>
        <taxon>Agaricales</taxon>
        <taxon>Pluteineae</taxon>
        <taxon>Pluteaceae</taxon>
        <taxon>Pluteus</taxon>
    </lineage>
</organism>
<evidence type="ECO:0000313" key="1">
    <source>
        <dbReference type="EMBL" id="TFK72342.1"/>
    </source>
</evidence>
<evidence type="ECO:0000313" key="2">
    <source>
        <dbReference type="Proteomes" id="UP000308600"/>
    </source>
</evidence>